<reference evidence="1" key="1">
    <citation type="journal article" date="2019" name="bioRxiv">
        <title>The Genome of the Zebra Mussel, Dreissena polymorpha: A Resource for Invasive Species Research.</title>
        <authorList>
            <person name="McCartney M.A."/>
            <person name="Auch B."/>
            <person name="Kono T."/>
            <person name="Mallez S."/>
            <person name="Zhang Y."/>
            <person name="Obille A."/>
            <person name="Becker A."/>
            <person name="Abrahante J.E."/>
            <person name="Garbe J."/>
            <person name="Badalamenti J.P."/>
            <person name="Herman A."/>
            <person name="Mangelson H."/>
            <person name="Liachko I."/>
            <person name="Sullivan S."/>
            <person name="Sone E.D."/>
            <person name="Koren S."/>
            <person name="Silverstein K.A.T."/>
            <person name="Beckman K.B."/>
            <person name="Gohl D.M."/>
        </authorList>
    </citation>
    <scope>NUCLEOTIDE SEQUENCE</scope>
    <source>
        <strain evidence="1">Duluth1</strain>
        <tissue evidence="1">Whole animal</tissue>
    </source>
</reference>
<dbReference type="AlphaFoldDB" id="A0A9D4D027"/>
<name>A0A9D4D027_DREPO</name>
<comment type="caution">
    <text evidence="1">The sequence shown here is derived from an EMBL/GenBank/DDBJ whole genome shotgun (WGS) entry which is preliminary data.</text>
</comment>
<dbReference type="EMBL" id="JAIWYP010000011">
    <property type="protein sequence ID" value="KAH3735381.1"/>
    <property type="molecule type" value="Genomic_DNA"/>
</dbReference>
<protein>
    <submittedName>
        <fullName evidence="1">Uncharacterized protein</fullName>
    </submittedName>
</protein>
<reference evidence="1" key="2">
    <citation type="submission" date="2020-11" db="EMBL/GenBank/DDBJ databases">
        <authorList>
            <person name="McCartney M.A."/>
            <person name="Auch B."/>
            <person name="Kono T."/>
            <person name="Mallez S."/>
            <person name="Becker A."/>
            <person name="Gohl D.M."/>
            <person name="Silverstein K.A.T."/>
            <person name="Koren S."/>
            <person name="Bechman K.B."/>
            <person name="Herman A."/>
            <person name="Abrahante J.E."/>
            <person name="Garbe J."/>
        </authorList>
    </citation>
    <scope>NUCLEOTIDE SEQUENCE</scope>
    <source>
        <strain evidence="1">Duluth1</strain>
        <tissue evidence="1">Whole animal</tissue>
    </source>
</reference>
<keyword evidence="2" id="KW-1185">Reference proteome</keyword>
<evidence type="ECO:0000313" key="2">
    <source>
        <dbReference type="Proteomes" id="UP000828390"/>
    </source>
</evidence>
<proteinExistence type="predicted"/>
<accession>A0A9D4D027</accession>
<organism evidence="1 2">
    <name type="scientific">Dreissena polymorpha</name>
    <name type="common">Zebra mussel</name>
    <name type="synonym">Mytilus polymorpha</name>
    <dbReference type="NCBI Taxonomy" id="45954"/>
    <lineage>
        <taxon>Eukaryota</taxon>
        <taxon>Metazoa</taxon>
        <taxon>Spiralia</taxon>
        <taxon>Lophotrochozoa</taxon>
        <taxon>Mollusca</taxon>
        <taxon>Bivalvia</taxon>
        <taxon>Autobranchia</taxon>
        <taxon>Heteroconchia</taxon>
        <taxon>Euheterodonta</taxon>
        <taxon>Imparidentia</taxon>
        <taxon>Neoheterodontei</taxon>
        <taxon>Myida</taxon>
        <taxon>Dreissenoidea</taxon>
        <taxon>Dreissenidae</taxon>
        <taxon>Dreissena</taxon>
    </lineage>
</organism>
<evidence type="ECO:0000313" key="1">
    <source>
        <dbReference type="EMBL" id="KAH3735381.1"/>
    </source>
</evidence>
<dbReference type="Proteomes" id="UP000828390">
    <property type="component" value="Unassembled WGS sequence"/>
</dbReference>
<sequence>MKTALRPENVVGRSEDGKICREGRGCKAATKAKPSTPSPASDGFEVVPEPEPLTVGPLKQQKAEPNVYSVVGTRPKKAKRVSTLTPVEKQTMVECLEAHQS</sequence>
<gene>
    <name evidence="1" type="ORF">DPMN_041908</name>
</gene>